<sequence>MSSQSAAAATPTARILNNYIITIDRPKPSDKAVAQEGPLRAENTGNQEVTEAEVERLRDEHLEWLESVIGNVGTEQQGETHNKVIGKLLHNMYAATLDDDTYKQVKARPEVADIEIDGKVTTQGKNQLL</sequence>
<protein>
    <submittedName>
        <fullName evidence="1">Uncharacterized protein</fullName>
    </submittedName>
</protein>
<reference evidence="1" key="1">
    <citation type="submission" date="2022-06" db="EMBL/GenBank/DDBJ databases">
        <title>Phylogenomic reconstructions and comparative analyses of Kickxellomycotina fungi.</title>
        <authorList>
            <person name="Reynolds N.K."/>
            <person name="Stajich J.E."/>
            <person name="Barry K."/>
            <person name="Grigoriev I.V."/>
            <person name="Crous P."/>
            <person name="Smith M.E."/>
        </authorList>
    </citation>
    <scope>NUCLEOTIDE SEQUENCE</scope>
    <source>
        <strain evidence="1">RSA 2271</strain>
    </source>
</reference>
<organism evidence="1 2">
    <name type="scientific">Spiromyces aspiralis</name>
    <dbReference type="NCBI Taxonomy" id="68401"/>
    <lineage>
        <taxon>Eukaryota</taxon>
        <taxon>Fungi</taxon>
        <taxon>Fungi incertae sedis</taxon>
        <taxon>Zoopagomycota</taxon>
        <taxon>Kickxellomycotina</taxon>
        <taxon>Kickxellomycetes</taxon>
        <taxon>Kickxellales</taxon>
        <taxon>Kickxellaceae</taxon>
        <taxon>Spiromyces</taxon>
    </lineage>
</organism>
<evidence type="ECO:0000313" key="2">
    <source>
        <dbReference type="Proteomes" id="UP001145114"/>
    </source>
</evidence>
<dbReference type="Proteomes" id="UP001145114">
    <property type="component" value="Unassembled WGS sequence"/>
</dbReference>
<accession>A0ACC1HXG2</accession>
<gene>
    <name evidence="1" type="ORF">EV182_000845</name>
</gene>
<keyword evidence="2" id="KW-1185">Reference proteome</keyword>
<evidence type="ECO:0000313" key="1">
    <source>
        <dbReference type="EMBL" id="KAJ1680020.1"/>
    </source>
</evidence>
<name>A0ACC1HXG2_9FUNG</name>
<comment type="caution">
    <text evidence="1">The sequence shown here is derived from an EMBL/GenBank/DDBJ whole genome shotgun (WGS) entry which is preliminary data.</text>
</comment>
<dbReference type="EMBL" id="JAMZIH010000074">
    <property type="protein sequence ID" value="KAJ1680020.1"/>
    <property type="molecule type" value="Genomic_DNA"/>
</dbReference>
<proteinExistence type="predicted"/>